<keyword evidence="3" id="KW-1185">Reference proteome</keyword>
<evidence type="ECO:0000313" key="3">
    <source>
        <dbReference type="Proteomes" id="UP000199470"/>
    </source>
</evidence>
<feature type="region of interest" description="Disordered" evidence="1">
    <location>
        <begin position="1"/>
        <end position="23"/>
    </location>
</feature>
<sequence>MHRLKPVLDVPTSNVIESPGQSPDLAAYHKRQREISAGKHPEVLESYRKIYDNEKLTKEAQYQVLVAKKPREAK</sequence>
<name>A0A1I4MJ98_9BURK</name>
<feature type="compositionally biased region" description="Polar residues" evidence="1">
    <location>
        <begin position="11"/>
        <end position="21"/>
    </location>
</feature>
<gene>
    <name evidence="2" type="ORF">SAMN02982985_02425</name>
</gene>
<dbReference type="EMBL" id="FOTW01000011">
    <property type="protein sequence ID" value="SFM03116.1"/>
    <property type="molecule type" value="Genomic_DNA"/>
</dbReference>
<evidence type="ECO:0000313" key="2">
    <source>
        <dbReference type="EMBL" id="SFM03116.1"/>
    </source>
</evidence>
<proteinExistence type="predicted"/>
<dbReference type="RefSeq" id="WP_139236449.1">
    <property type="nucleotide sequence ID" value="NZ_FOTW01000011.1"/>
</dbReference>
<dbReference type="AlphaFoldDB" id="A0A1I4MJ98"/>
<dbReference type="Proteomes" id="UP000199470">
    <property type="component" value="Unassembled WGS sequence"/>
</dbReference>
<accession>A0A1I4MJ98</accession>
<evidence type="ECO:0000256" key="1">
    <source>
        <dbReference type="SAM" id="MobiDB-lite"/>
    </source>
</evidence>
<protein>
    <submittedName>
        <fullName evidence="2">Uncharacterized protein</fullName>
    </submittedName>
</protein>
<organism evidence="2 3">
    <name type="scientific">Rugamonas rubra</name>
    <dbReference type="NCBI Taxonomy" id="758825"/>
    <lineage>
        <taxon>Bacteria</taxon>
        <taxon>Pseudomonadati</taxon>
        <taxon>Pseudomonadota</taxon>
        <taxon>Betaproteobacteria</taxon>
        <taxon>Burkholderiales</taxon>
        <taxon>Oxalobacteraceae</taxon>
        <taxon>Telluria group</taxon>
        <taxon>Rugamonas</taxon>
    </lineage>
</organism>
<reference evidence="2 3" key="1">
    <citation type="submission" date="2016-10" db="EMBL/GenBank/DDBJ databases">
        <authorList>
            <person name="de Groot N.N."/>
        </authorList>
    </citation>
    <scope>NUCLEOTIDE SEQUENCE [LARGE SCALE GENOMIC DNA]</scope>
    <source>
        <strain evidence="2 3">ATCC 43154</strain>
    </source>
</reference>